<dbReference type="InterPro" id="IPR013328">
    <property type="entry name" value="6PGD_dom2"/>
</dbReference>
<evidence type="ECO:0000259" key="5">
    <source>
        <dbReference type="Pfam" id="PF02558"/>
    </source>
</evidence>
<dbReference type="Proteomes" id="UP000177418">
    <property type="component" value="Unassembled WGS sequence"/>
</dbReference>
<dbReference type="PANTHER" id="PTHR21708">
    <property type="entry name" value="PROBABLE 2-DEHYDROPANTOATE 2-REDUCTASE"/>
    <property type="match status" value="1"/>
</dbReference>
<evidence type="ECO:0000256" key="2">
    <source>
        <dbReference type="ARBA" id="ARBA00022857"/>
    </source>
</evidence>
<comment type="caution">
    <text evidence="7">The sequence shown here is derived from an EMBL/GenBank/DDBJ whole genome shotgun (WGS) entry which is preliminary data.</text>
</comment>
<dbReference type="PANTHER" id="PTHR21708:SF26">
    <property type="entry name" value="2-DEHYDROPANTOATE 2-REDUCTASE"/>
    <property type="match status" value="1"/>
</dbReference>
<dbReference type="InterPro" id="IPR013752">
    <property type="entry name" value="KPA_reductase"/>
</dbReference>
<feature type="domain" description="Ketopantoate reductase N-terminal" evidence="5">
    <location>
        <begin position="7"/>
        <end position="147"/>
    </location>
</feature>
<dbReference type="UniPathway" id="UPA00028">
    <property type="reaction ID" value="UER00004"/>
</dbReference>
<dbReference type="InterPro" id="IPR003710">
    <property type="entry name" value="ApbA"/>
</dbReference>
<dbReference type="Gene3D" id="3.40.50.720">
    <property type="entry name" value="NAD(P)-binding Rossmann-like Domain"/>
    <property type="match status" value="1"/>
</dbReference>
<dbReference type="InterPro" id="IPR013332">
    <property type="entry name" value="KPR_N"/>
</dbReference>
<evidence type="ECO:0000256" key="1">
    <source>
        <dbReference type="ARBA" id="ARBA00007870"/>
    </source>
</evidence>
<reference evidence="7 8" key="1">
    <citation type="journal article" date="2016" name="Nat. Commun.">
        <title>Thousands of microbial genomes shed light on interconnected biogeochemical processes in an aquifer system.</title>
        <authorList>
            <person name="Anantharaman K."/>
            <person name="Brown C.T."/>
            <person name="Hug L.A."/>
            <person name="Sharon I."/>
            <person name="Castelle C.J."/>
            <person name="Probst A.J."/>
            <person name="Thomas B.C."/>
            <person name="Singh A."/>
            <person name="Wilkins M.J."/>
            <person name="Karaoz U."/>
            <person name="Brodie E.L."/>
            <person name="Williams K.H."/>
            <person name="Hubbard S.S."/>
            <person name="Banfield J.F."/>
        </authorList>
    </citation>
    <scope>NUCLEOTIDE SEQUENCE [LARGE SCALE GENOMIC DNA]</scope>
</reference>
<feature type="domain" description="Ketopantoate reductase C-terminal" evidence="6">
    <location>
        <begin position="170"/>
        <end position="291"/>
    </location>
</feature>
<evidence type="ECO:0000313" key="8">
    <source>
        <dbReference type="Proteomes" id="UP000177418"/>
    </source>
</evidence>
<organism evidence="7 8">
    <name type="scientific">Candidatus Roizmanbacteria bacterium RIFCSPLOWO2_02_FULL_36_11</name>
    <dbReference type="NCBI Taxonomy" id="1802071"/>
    <lineage>
        <taxon>Bacteria</taxon>
        <taxon>Candidatus Roizmaniibacteriota</taxon>
    </lineage>
</organism>
<dbReference type="InterPro" id="IPR051402">
    <property type="entry name" value="KPR-Related"/>
</dbReference>
<proteinExistence type="inferred from homology"/>
<evidence type="ECO:0000313" key="7">
    <source>
        <dbReference type="EMBL" id="OGK54781.1"/>
    </source>
</evidence>
<dbReference type="SUPFAM" id="SSF51735">
    <property type="entry name" value="NAD(P)-binding Rossmann-fold domains"/>
    <property type="match status" value="1"/>
</dbReference>
<dbReference type="InterPro" id="IPR008927">
    <property type="entry name" value="6-PGluconate_DH-like_C_sf"/>
</dbReference>
<comment type="pathway">
    <text evidence="4">Cofactor biosynthesis; (R)-pantothenate biosynthesis; (R)-pantoate from 3-methyl-2-oxobutanoate: step 2/2.</text>
</comment>
<comment type="function">
    <text evidence="4">Catalyzes the NADPH-dependent reduction of ketopantoate into pantoic acid.</text>
</comment>
<protein>
    <recommendedName>
        <fullName evidence="4">2-dehydropantoate 2-reductase</fullName>
        <ecNumber evidence="4">1.1.1.169</ecNumber>
    </recommendedName>
    <alternativeName>
        <fullName evidence="4">Ketopantoate reductase</fullName>
    </alternativeName>
</protein>
<dbReference type="InterPro" id="IPR036291">
    <property type="entry name" value="NAD(P)-bd_dom_sf"/>
</dbReference>
<dbReference type="Gene3D" id="1.10.1040.10">
    <property type="entry name" value="N-(1-d-carboxylethyl)-l-norvaline Dehydrogenase, domain 2"/>
    <property type="match status" value="1"/>
</dbReference>
<keyword evidence="3 4" id="KW-0560">Oxidoreductase</keyword>
<keyword evidence="2 4" id="KW-0521">NADP</keyword>
<name>A0A1F7JGP2_9BACT</name>
<dbReference type="AlphaFoldDB" id="A0A1F7JGP2"/>
<dbReference type="EC" id="1.1.1.169" evidence="4"/>
<dbReference type="Pfam" id="PF02558">
    <property type="entry name" value="ApbA"/>
    <property type="match status" value="1"/>
</dbReference>
<dbReference type="SUPFAM" id="SSF48179">
    <property type="entry name" value="6-phosphogluconate dehydrogenase C-terminal domain-like"/>
    <property type="match status" value="1"/>
</dbReference>
<dbReference type="GO" id="GO:0005737">
    <property type="term" value="C:cytoplasm"/>
    <property type="evidence" value="ECO:0007669"/>
    <property type="project" value="TreeGrafter"/>
</dbReference>
<evidence type="ECO:0000259" key="6">
    <source>
        <dbReference type="Pfam" id="PF08546"/>
    </source>
</evidence>
<sequence>MDHPKLIYILGSGAIGSIFGARLSEKYPVILIGRKNTVNSINRHGLKLKGLINKTYKLKAQEKITNIPQSTIIFLTTKVNDSRSALLHIKNLVKRDTVLVILQNGVNQEEEYKKILKCHVIRAVSQCGASSSEPGLIRFNGDSTTFVEKNGMEIAKILINVGFKAELVDNIKIKEWEKLIVNCVINGLGSILRVKNNQLADPGLKELKTDLINECLAVSKANGIIFTKNISKMIDDYIPLSANTNSTLQDLNRGKKTEIDYLNGEIVKLGKKYGINTPVNKTLYYLIKSLETNN</sequence>
<evidence type="ECO:0000256" key="3">
    <source>
        <dbReference type="ARBA" id="ARBA00023002"/>
    </source>
</evidence>
<dbReference type="FunFam" id="1.10.1040.10:FF:000017">
    <property type="entry name" value="2-dehydropantoate 2-reductase"/>
    <property type="match status" value="1"/>
</dbReference>
<dbReference type="Pfam" id="PF08546">
    <property type="entry name" value="ApbA_C"/>
    <property type="match status" value="1"/>
</dbReference>
<evidence type="ECO:0000256" key="4">
    <source>
        <dbReference type="RuleBase" id="RU362068"/>
    </source>
</evidence>
<comment type="catalytic activity">
    <reaction evidence="4">
        <text>(R)-pantoate + NADP(+) = 2-dehydropantoate + NADPH + H(+)</text>
        <dbReference type="Rhea" id="RHEA:16233"/>
        <dbReference type="ChEBI" id="CHEBI:11561"/>
        <dbReference type="ChEBI" id="CHEBI:15378"/>
        <dbReference type="ChEBI" id="CHEBI:15980"/>
        <dbReference type="ChEBI" id="CHEBI:57783"/>
        <dbReference type="ChEBI" id="CHEBI:58349"/>
        <dbReference type="EC" id="1.1.1.169"/>
    </reaction>
</comment>
<dbReference type="EMBL" id="MGAV01000013">
    <property type="protein sequence ID" value="OGK54781.1"/>
    <property type="molecule type" value="Genomic_DNA"/>
</dbReference>
<gene>
    <name evidence="7" type="ORF">A3H78_05860</name>
</gene>
<dbReference type="GO" id="GO:0015940">
    <property type="term" value="P:pantothenate biosynthetic process"/>
    <property type="evidence" value="ECO:0007669"/>
    <property type="project" value="UniProtKB-UniPathway"/>
</dbReference>
<dbReference type="NCBIfam" id="TIGR00745">
    <property type="entry name" value="apbA_panE"/>
    <property type="match status" value="1"/>
</dbReference>
<keyword evidence="4" id="KW-0566">Pantothenate biosynthesis</keyword>
<dbReference type="GO" id="GO:0008677">
    <property type="term" value="F:2-dehydropantoate 2-reductase activity"/>
    <property type="evidence" value="ECO:0007669"/>
    <property type="project" value="UniProtKB-EC"/>
</dbReference>
<comment type="similarity">
    <text evidence="1 4">Belongs to the ketopantoate reductase family.</text>
</comment>
<accession>A0A1F7JGP2</accession>